<protein>
    <submittedName>
        <fullName evidence="12">G protein-coupled receptor 149</fullName>
    </submittedName>
</protein>
<evidence type="ECO:0000256" key="10">
    <source>
        <dbReference type="SAM" id="Phobius"/>
    </source>
</evidence>
<feature type="transmembrane region" description="Helical" evidence="10">
    <location>
        <begin position="186"/>
        <end position="213"/>
    </location>
</feature>
<dbReference type="RefSeq" id="XP_025900914.1">
    <property type="nucleotide sequence ID" value="XM_026045129.1"/>
</dbReference>
<reference evidence="12" key="1">
    <citation type="submission" date="2025-08" db="UniProtKB">
        <authorList>
            <consortium name="Ensembl"/>
        </authorList>
    </citation>
    <scope>IDENTIFICATION</scope>
</reference>
<dbReference type="CTD" id="344758"/>
<gene>
    <name evidence="12" type="primary">GPR149</name>
</gene>
<evidence type="ECO:0000256" key="7">
    <source>
        <dbReference type="ARBA" id="ARBA00023170"/>
    </source>
</evidence>
<accession>A0A8C7E8J7</accession>
<feature type="region of interest" description="Disordered" evidence="9">
    <location>
        <begin position="438"/>
        <end position="506"/>
    </location>
</feature>
<name>A0A8C7E8J7_NOTPE</name>
<dbReference type="InterPro" id="IPR017452">
    <property type="entry name" value="GPCR_Rhodpsn_7TM"/>
</dbReference>
<dbReference type="Ensembl" id="ENSNPET00000001590.1">
    <property type="protein sequence ID" value="ENSNPEP00000001564.1"/>
    <property type="gene ID" value="ENSNPEG00000001219.1"/>
</dbReference>
<dbReference type="AlphaFoldDB" id="A0A8C7E8J7"/>
<evidence type="ECO:0000313" key="12">
    <source>
        <dbReference type="Ensembl" id="ENSNPEP00000001564.1"/>
    </source>
</evidence>
<feature type="compositionally biased region" description="Basic and acidic residues" evidence="9">
    <location>
        <begin position="470"/>
        <end position="485"/>
    </location>
</feature>
<dbReference type="GO" id="GO:0007218">
    <property type="term" value="P:neuropeptide signaling pathway"/>
    <property type="evidence" value="ECO:0007669"/>
    <property type="project" value="TreeGrafter"/>
</dbReference>
<feature type="compositionally biased region" description="Low complexity" evidence="9">
    <location>
        <begin position="438"/>
        <end position="452"/>
    </location>
</feature>
<evidence type="ECO:0000256" key="5">
    <source>
        <dbReference type="ARBA" id="ARBA00023040"/>
    </source>
</evidence>
<evidence type="ECO:0000256" key="4">
    <source>
        <dbReference type="ARBA" id="ARBA00022989"/>
    </source>
</evidence>
<keyword evidence="3 10" id="KW-0812">Transmembrane</keyword>
<dbReference type="Proteomes" id="UP000694420">
    <property type="component" value="Unplaced"/>
</dbReference>
<evidence type="ECO:0000256" key="3">
    <source>
        <dbReference type="ARBA" id="ARBA00022692"/>
    </source>
</evidence>
<feature type="transmembrane region" description="Helical" evidence="10">
    <location>
        <begin position="151"/>
        <end position="174"/>
    </location>
</feature>
<keyword evidence="6 10" id="KW-0472">Membrane</keyword>
<feature type="transmembrane region" description="Helical" evidence="10">
    <location>
        <begin position="66"/>
        <end position="90"/>
    </location>
</feature>
<dbReference type="PROSITE" id="PS50262">
    <property type="entry name" value="G_PROTEIN_RECEP_F1_2"/>
    <property type="match status" value="1"/>
</dbReference>
<dbReference type="KEGG" id="npd:112952303"/>
<evidence type="ECO:0000256" key="8">
    <source>
        <dbReference type="ARBA" id="ARBA00023224"/>
    </source>
</evidence>
<keyword evidence="7" id="KW-0675">Receptor</keyword>
<feature type="transmembrane region" description="Helical" evidence="10">
    <location>
        <begin position="110"/>
        <end position="130"/>
    </location>
</feature>
<dbReference type="PANTHER" id="PTHR24229">
    <property type="entry name" value="NEUROPEPTIDES RECEPTOR"/>
    <property type="match status" value="1"/>
</dbReference>
<dbReference type="GeneID" id="112952303"/>
<dbReference type="OrthoDB" id="9944911at2759"/>
<organism evidence="12 13">
    <name type="scientific">Nothoprocta perdicaria</name>
    <name type="common">Chilean tinamou</name>
    <name type="synonym">Crypturus perdicarius</name>
    <dbReference type="NCBI Taxonomy" id="30464"/>
    <lineage>
        <taxon>Eukaryota</taxon>
        <taxon>Metazoa</taxon>
        <taxon>Chordata</taxon>
        <taxon>Craniata</taxon>
        <taxon>Vertebrata</taxon>
        <taxon>Euteleostomi</taxon>
        <taxon>Archelosauria</taxon>
        <taxon>Archosauria</taxon>
        <taxon>Dinosauria</taxon>
        <taxon>Saurischia</taxon>
        <taxon>Theropoda</taxon>
        <taxon>Coelurosauria</taxon>
        <taxon>Aves</taxon>
        <taxon>Palaeognathae</taxon>
        <taxon>Tinamiformes</taxon>
        <taxon>Tinamidae</taxon>
        <taxon>Nothoprocta</taxon>
    </lineage>
</organism>
<proteinExistence type="predicted"/>
<keyword evidence="13" id="KW-1185">Reference proteome</keyword>
<evidence type="ECO:0000256" key="9">
    <source>
        <dbReference type="SAM" id="MobiDB-lite"/>
    </source>
</evidence>
<evidence type="ECO:0000256" key="6">
    <source>
        <dbReference type="ARBA" id="ARBA00023136"/>
    </source>
</evidence>
<sequence length="712" mass="78018">MSVMPGNLSLNGTSFFTENHSDMDKPSEQRTWNVLLFCLTFIITFAALLGSIYSLVFLLKMQNKTTVAMIVTSLSIDDLISTAPVIIFMLTQWSSDVLPQPLCTTSALIYLFQGISSNLKASLIVSYNFYAVNKTVARSRSASSRPVSMMWAIVTAWIVSLLICILPLCGWGSYMPTSWGCFLDSASSYVLFLFAVYSLCFCLLTVLAVPLTYQLLCSDEQQQLYTDYQEISRGHVSPATPAGCSSATPSLSPEDPVDKTLKHLGKAHAGAEALGARWVAEGAGPRGAGSSPSRSCAVAFAQKRFSLILALTKAVLWLPMMIQMVVQHIIGFRSLSFETLTFLLSLLAATVTPVFVLSEHWIHLPCGCIINCRRSVYAVSSEELKTKRRGFEFNLSFQQGYGIYKISHENHHQADGAKSVSYHNLVSYDCGACPEPRTAGEATPGTAAPAAGGPRGGGTDTGTDTGPGPDESHDASRGEETRALEKPALFEGPERRLSHEESHKPELTDWEWCRSKSERTPRQRSGGALAIPLCAFQGTVSLQAPTGKTLSLSTYEVSTEGQKIAPTSKKIEVYRSKSVGHEPNPEKSPNTFADTSVKIHLEVLEICDNEEALDTVSIISNISQSSTQVRSPSLRYSRKENRFVSCDLGESASYSLFIPSNNPGSDINISIPDTVEAHRQNSKKQHMERDGYQEEIQMLNKAYRKREEEGNN</sequence>
<keyword evidence="5" id="KW-0297">G-protein coupled receptor</keyword>
<evidence type="ECO:0000256" key="1">
    <source>
        <dbReference type="ARBA" id="ARBA00004651"/>
    </source>
</evidence>
<dbReference type="GO" id="GO:0043005">
    <property type="term" value="C:neuron projection"/>
    <property type="evidence" value="ECO:0007669"/>
    <property type="project" value="TreeGrafter"/>
</dbReference>
<evidence type="ECO:0000256" key="2">
    <source>
        <dbReference type="ARBA" id="ARBA00022475"/>
    </source>
</evidence>
<reference evidence="12" key="2">
    <citation type="submission" date="2025-09" db="UniProtKB">
        <authorList>
            <consortium name="Ensembl"/>
        </authorList>
    </citation>
    <scope>IDENTIFICATION</scope>
</reference>
<evidence type="ECO:0000313" key="13">
    <source>
        <dbReference type="Proteomes" id="UP000694420"/>
    </source>
</evidence>
<feature type="domain" description="G-protein coupled receptors family 1 profile" evidence="11">
    <location>
        <begin position="50"/>
        <end position="356"/>
    </location>
</feature>
<dbReference type="GO" id="GO:0004930">
    <property type="term" value="F:G protein-coupled receptor activity"/>
    <property type="evidence" value="ECO:0007669"/>
    <property type="project" value="UniProtKB-KW"/>
</dbReference>
<evidence type="ECO:0000259" key="11">
    <source>
        <dbReference type="PROSITE" id="PS50262"/>
    </source>
</evidence>
<dbReference type="PANTHER" id="PTHR24229:SF32">
    <property type="entry name" value="G-PROTEIN COUPLED RECEPTOR 149-RELATED"/>
    <property type="match status" value="1"/>
</dbReference>
<dbReference type="SUPFAM" id="SSF81321">
    <property type="entry name" value="Family A G protein-coupled receptor-like"/>
    <property type="match status" value="1"/>
</dbReference>
<keyword evidence="2" id="KW-1003">Cell membrane</keyword>
<dbReference type="GO" id="GO:0042923">
    <property type="term" value="F:neuropeptide binding"/>
    <property type="evidence" value="ECO:0007669"/>
    <property type="project" value="TreeGrafter"/>
</dbReference>
<keyword evidence="4 10" id="KW-1133">Transmembrane helix</keyword>
<feature type="transmembrane region" description="Helical" evidence="10">
    <location>
        <begin position="34"/>
        <end position="59"/>
    </location>
</feature>
<dbReference type="Gene3D" id="1.20.1070.10">
    <property type="entry name" value="Rhodopsin 7-helix transmembrane proteins"/>
    <property type="match status" value="1"/>
</dbReference>
<comment type="subcellular location">
    <subcellularLocation>
        <location evidence="1">Cell membrane</location>
        <topology evidence="1">Multi-pass membrane protein</topology>
    </subcellularLocation>
</comment>
<dbReference type="CDD" id="cd15011">
    <property type="entry name" value="7tmA_GPR149"/>
    <property type="match status" value="1"/>
</dbReference>
<dbReference type="GO" id="GO:0005886">
    <property type="term" value="C:plasma membrane"/>
    <property type="evidence" value="ECO:0007669"/>
    <property type="project" value="UniProtKB-SubCell"/>
</dbReference>
<keyword evidence="8" id="KW-0807">Transducer</keyword>
<feature type="compositionally biased region" description="Basic and acidic residues" evidence="9">
    <location>
        <begin position="492"/>
        <end position="506"/>
    </location>
</feature>
<feature type="transmembrane region" description="Helical" evidence="10">
    <location>
        <begin position="307"/>
        <end position="330"/>
    </location>
</feature>